<feature type="binding site" evidence="8">
    <location>
        <position position="369"/>
    </location>
    <ligand>
        <name>Mn(2+)</name>
        <dbReference type="ChEBI" id="CHEBI:29035"/>
        <label>1</label>
    </ligand>
</feature>
<evidence type="ECO:0000256" key="3">
    <source>
        <dbReference type="ARBA" id="ARBA00009528"/>
    </source>
</evidence>
<evidence type="ECO:0000313" key="11">
    <source>
        <dbReference type="EMBL" id="SFM90484.1"/>
    </source>
</evidence>
<keyword evidence="12" id="KW-1185">Reference proteome</keyword>
<dbReference type="GO" id="GO:0030145">
    <property type="term" value="F:manganese ion binding"/>
    <property type="evidence" value="ECO:0007669"/>
    <property type="project" value="UniProtKB-UniRule"/>
</dbReference>
<gene>
    <name evidence="8" type="primary">pepA</name>
    <name evidence="11" type="ORF">SAMN05216207_1004193</name>
</gene>
<protein>
    <recommendedName>
        <fullName evidence="8">Probable cytosol aminopeptidase</fullName>
        <ecNumber evidence="8">3.4.11.1</ecNumber>
    </recommendedName>
    <alternativeName>
        <fullName evidence="8">Leucine aminopeptidase</fullName>
        <shortName evidence="8">LAP</shortName>
        <ecNumber evidence="8">3.4.11.10</ecNumber>
    </alternativeName>
    <alternativeName>
        <fullName evidence="8">Leucyl aminopeptidase</fullName>
    </alternativeName>
</protein>
<feature type="binding site" evidence="8">
    <location>
        <position position="290"/>
    </location>
    <ligand>
        <name>Mn(2+)</name>
        <dbReference type="ChEBI" id="CHEBI:29035"/>
        <label>1</label>
    </ligand>
</feature>
<dbReference type="InterPro" id="IPR000819">
    <property type="entry name" value="Peptidase_M17_C"/>
</dbReference>
<dbReference type="GO" id="GO:0070006">
    <property type="term" value="F:metalloaminopeptidase activity"/>
    <property type="evidence" value="ECO:0007669"/>
    <property type="project" value="InterPro"/>
</dbReference>
<keyword evidence="4 8" id="KW-0031">Aminopeptidase</keyword>
<reference evidence="11 12" key="1">
    <citation type="submission" date="2016-10" db="EMBL/GenBank/DDBJ databases">
        <authorList>
            <person name="de Groot N.N."/>
        </authorList>
    </citation>
    <scope>NUCLEOTIDE SEQUENCE [LARGE SCALE GENOMIC DNA]</scope>
    <source>
        <strain evidence="11 12">CGMCC 4.1877</strain>
    </source>
</reference>
<dbReference type="Gene3D" id="3.40.630.10">
    <property type="entry name" value="Zn peptidases"/>
    <property type="match status" value="1"/>
</dbReference>
<name>A0A1I4UNB8_PSUAM</name>
<dbReference type="RefSeq" id="WP_245773339.1">
    <property type="nucleotide sequence ID" value="NZ_FOUY01000004.1"/>
</dbReference>
<dbReference type="GO" id="GO:0006508">
    <property type="term" value="P:proteolysis"/>
    <property type="evidence" value="ECO:0007669"/>
    <property type="project" value="UniProtKB-KW"/>
</dbReference>
<proteinExistence type="inferred from homology"/>
<feature type="binding site" evidence="8">
    <location>
        <position position="290"/>
    </location>
    <ligand>
        <name>Mn(2+)</name>
        <dbReference type="ChEBI" id="CHEBI:29035"/>
        <label>2</label>
    </ligand>
</feature>
<feature type="active site" evidence="8">
    <location>
        <position position="297"/>
    </location>
</feature>
<keyword evidence="8" id="KW-0479">Metal-binding</keyword>
<comment type="catalytic activity">
    <reaction evidence="2 8">
        <text>Release of an N-terminal amino acid, preferentially leucine, but not glutamic or aspartic acids.</text>
        <dbReference type="EC" id="3.4.11.10"/>
    </reaction>
</comment>
<dbReference type="Proteomes" id="UP000199614">
    <property type="component" value="Unassembled WGS sequence"/>
</dbReference>
<dbReference type="PANTHER" id="PTHR11963:SF23">
    <property type="entry name" value="CYTOSOL AMINOPEPTIDASE"/>
    <property type="match status" value="1"/>
</dbReference>
<feature type="binding site" evidence="8">
    <location>
        <position position="308"/>
    </location>
    <ligand>
        <name>Mn(2+)</name>
        <dbReference type="ChEBI" id="CHEBI:29035"/>
        <label>2</label>
    </ligand>
</feature>
<evidence type="ECO:0000256" key="7">
    <source>
        <dbReference type="ARBA" id="ARBA00049972"/>
    </source>
</evidence>
<dbReference type="InterPro" id="IPR023042">
    <property type="entry name" value="Peptidase_M17_leu_NH2_pept"/>
</dbReference>
<evidence type="ECO:0000256" key="6">
    <source>
        <dbReference type="ARBA" id="ARBA00022801"/>
    </source>
</evidence>
<dbReference type="NCBIfam" id="NF002073">
    <property type="entry name" value="PRK00913.1-2"/>
    <property type="match status" value="1"/>
</dbReference>
<comment type="cofactor">
    <cofactor evidence="8">
        <name>Mn(2+)</name>
        <dbReference type="ChEBI" id="CHEBI:29035"/>
    </cofactor>
    <text evidence="8">Binds 2 manganese ions per subunit.</text>
</comment>
<evidence type="ECO:0000256" key="1">
    <source>
        <dbReference type="ARBA" id="ARBA00000135"/>
    </source>
</evidence>
<comment type="function">
    <text evidence="7 8">Presumably involved in the processing and regular turnover of intracellular proteins. Catalyzes the removal of unsubstituted N-terminal amino acids from various peptides.</text>
</comment>
<dbReference type="PROSITE" id="PS00631">
    <property type="entry name" value="CYTOSOL_AP"/>
    <property type="match status" value="1"/>
</dbReference>
<dbReference type="GO" id="GO:0005737">
    <property type="term" value="C:cytoplasm"/>
    <property type="evidence" value="ECO:0007669"/>
    <property type="project" value="UniProtKB-SubCell"/>
</dbReference>
<evidence type="ECO:0000256" key="2">
    <source>
        <dbReference type="ARBA" id="ARBA00000967"/>
    </source>
</evidence>
<dbReference type="CDD" id="cd00433">
    <property type="entry name" value="Peptidase_M17"/>
    <property type="match status" value="1"/>
</dbReference>
<feature type="domain" description="Cytosol aminopeptidase" evidence="10">
    <location>
        <begin position="365"/>
        <end position="372"/>
    </location>
</feature>
<dbReference type="EC" id="3.4.11.1" evidence="8"/>
<comment type="catalytic activity">
    <reaction evidence="1 8">
        <text>Release of an N-terminal amino acid, Xaa-|-Yaa-, in which Xaa is preferably Leu, but may be other amino acids including Pro although not Arg or Lys, and Yaa may be Pro. Amino acid amides and methyl esters are also readily hydrolyzed, but rates on arylamides are exceedingly low.</text>
        <dbReference type="EC" id="3.4.11.1"/>
    </reaction>
</comment>
<feature type="active site" evidence="8">
    <location>
        <position position="371"/>
    </location>
</feature>
<dbReference type="EC" id="3.4.11.10" evidence="8"/>
<evidence type="ECO:0000313" key="12">
    <source>
        <dbReference type="Proteomes" id="UP000199614"/>
    </source>
</evidence>
<feature type="region of interest" description="Disordered" evidence="9">
    <location>
        <begin position="33"/>
        <end position="53"/>
    </location>
</feature>
<evidence type="ECO:0000256" key="4">
    <source>
        <dbReference type="ARBA" id="ARBA00022438"/>
    </source>
</evidence>
<evidence type="ECO:0000256" key="5">
    <source>
        <dbReference type="ARBA" id="ARBA00022670"/>
    </source>
</evidence>
<dbReference type="Pfam" id="PF02789">
    <property type="entry name" value="Peptidase_M17_N"/>
    <property type="match status" value="1"/>
</dbReference>
<evidence type="ECO:0000256" key="9">
    <source>
        <dbReference type="SAM" id="MobiDB-lite"/>
    </source>
</evidence>
<organism evidence="11 12">
    <name type="scientific">Pseudonocardia ammonioxydans</name>
    <dbReference type="NCBI Taxonomy" id="260086"/>
    <lineage>
        <taxon>Bacteria</taxon>
        <taxon>Bacillati</taxon>
        <taxon>Actinomycetota</taxon>
        <taxon>Actinomycetes</taxon>
        <taxon>Pseudonocardiales</taxon>
        <taxon>Pseudonocardiaceae</taxon>
        <taxon>Pseudonocardia</taxon>
    </lineage>
</organism>
<dbReference type="InterPro" id="IPR043472">
    <property type="entry name" value="Macro_dom-like"/>
</dbReference>
<feature type="binding site" evidence="8">
    <location>
        <position position="369"/>
    </location>
    <ligand>
        <name>Mn(2+)</name>
        <dbReference type="ChEBI" id="CHEBI:29035"/>
        <label>2</label>
    </ligand>
</feature>
<dbReference type="InterPro" id="IPR011356">
    <property type="entry name" value="Leucine_aapep/pepB"/>
</dbReference>
<comment type="subcellular location">
    <subcellularLocation>
        <location evidence="8">Cytoplasm</location>
    </subcellularLocation>
</comment>
<feature type="binding site" evidence="8">
    <location>
        <position position="285"/>
    </location>
    <ligand>
        <name>Mn(2+)</name>
        <dbReference type="ChEBI" id="CHEBI:29035"/>
        <label>2</label>
    </ligand>
</feature>
<evidence type="ECO:0000259" key="10">
    <source>
        <dbReference type="PROSITE" id="PS00631"/>
    </source>
</evidence>
<evidence type="ECO:0000256" key="8">
    <source>
        <dbReference type="HAMAP-Rule" id="MF_00181"/>
    </source>
</evidence>
<keyword evidence="8" id="KW-0963">Cytoplasm</keyword>
<dbReference type="Gene3D" id="3.40.220.10">
    <property type="entry name" value="Leucine Aminopeptidase, subunit E, domain 1"/>
    <property type="match status" value="1"/>
</dbReference>
<dbReference type="STRING" id="260086.SAMN05216207_1004193"/>
<dbReference type="Pfam" id="PF00883">
    <property type="entry name" value="Peptidase_M17"/>
    <property type="match status" value="1"/>
</dbReference>
<dbReference type="SUPFAM" id="SSF52949">
    <property type="entry name" value="Macro domain-like"/>
    <property type="match status" value="1"/>
</dbReference>
<keyword evidence="5 8" id="KW-0645">Protease</keyword>
<dbReference type="InterPro" id="IPR008283">
    <property type="entry name" value="Peptidase_M17_N"/>
</dbReference>
<feature type="binding site" evidence="8">
    <location>
        <position position="367"/>
    </location>
    <ligand>
        <name>Mn(2+)</name>
        <dbReference type="ChEBI" id="CHEBI:29035"/>
        <label>1</label>
    </ligand>
</feature>
<dbReference type="SUPFAM" id="SSF53187">
    <property type="entry name" value="Zn-dependent exopeptidases"/>
    <property type="match status" value="1"/>
</dbReference>
<accession>A0A1I4UNB8</accession>
<dbReference type="PANTHER" id="PTHR11963">
    <property type="entry name" value="LEUCINE AMINOPEPTIDASE-RELATED"/>
    <property type="match status" value="1"/>
</dbReference>
<dbReference type="EMBL" id="FOUY01000004">
    <property type="protein sequence ID" value="SFM90484.1"/>
    <property type="molecule type" value="Genomic_DNA"/>
</dbReference>
<sequence length="521" mass="52154">MPTEPTIPDTAVLIGSPATAAVDAVVIGLRPAESEATDGPGASDPGAGTGGNAAPVLAPGAAEIDAAFGGELAELLRVVGASGKAEQVVSLPTRGALTAPRLVAVGLGRAAETAAGADGAEGAEPVRRAAGAAARALAGTSSVASTLSAVDAEAAVVGAVLGGYRFDVHRSSTDDAAAPVASWSFAGTTADALRRATLVAEAVATARNLVNTAPNVLVPETFAARAVALGEQAGLVTEVLDDTRLRENGYGGISGVGQGSSNKPRLVRLTWNGGEGAKRVALVGKGITFDTGGISLKPNAGMADMTSDMGGAAAVVATVVLAAKLELPVTVTATVPMAENMPSSTAYKPGDVLTMYGGRTVEVLNTDAEGRLILADAIVRAAEDSPDYLVETSTLTGAQQVALGLRTAGIMGSDDLRDRIAGHGIATGEDAWAMPLPEYLRSDLDSRVADIANVSGQRFAGMLLAGVFLKEFVPAGLPWAHIDIAGPSYNTSGARGYTTKGGTGVPVRTLIAFLEDVAANG</sequence>
<dbReference type="PRINTS" id="PR00481">
    <property type="entry name" value="LAMNOPPTDASE"/>
</dbReference>
<dbReference type="HAMAP" id="MF_00181">
    <property type="entry name" value="Cytosol_peptidase_M17"/>
    <property type="match status" value="1"/>
</dbReference>
<keyword evidence="8" id="KW-0464">Manganese</keyword>
<keyword evidence="6 8" id="KW-0378">Hydrolase</keyword>
<comment type="similarity">
    <text evidence="3 8">Belongs to the peptidase M17 family.</text>
</comment>
<dbReference type="AlphaFoldDB" id="A0A1I4UNB8"/>